<feature type="compositionally biased region" description="Basic and acidic residues" evidence="1">
    <location>
        <begin position="120"/>
        <end position="136"/>
    </location>
</feature>
<gene>
    <name evidence="2" type="ORF">EYF80_039724</name>
</gene>
<dbReference type="Proteomes" id="UP000314294">
    <property type="component" value="Unassembled WGS sequence"/>
</dbReference>
<comment type="caution">
    <text evidence="2">The sequence shown here is derived from an EMBL/GenBank/DDBJ whole genome shotgun (WGS) entry which is preliminary data.</text>
</comment>
<evidence type="ECO:0000313" key="3">
    <source>
        <dbReference type="Proteomes" id="UP000314294"/>
    </source>
</evidence>
<name>A0A4Z2G919_9TELE</name>
<evidence type="ECO:0000256" key="1">
    <source>
        <dbReference type="SAM" id="MobiDB-lite"/>
    </source>
</evidence>
<dbReference type="AlphaFoldDB" id="A0A4Z2G919"/>
<feature type="region of interest" description="Disordered" evidence="1">
    <location>
        <begin position="204"/>
        <end position="223"/>
    </location>
</feature>
<reference evidence="2 3" key="1">
    <citation type="submission" date="2019-03" db="EMBL/GenBank/DDBJ databases">
        <title>First draft genome of Liparis tanakae, snailfish: a comprehensive survey of snailfish specific genes.</title>
        <authorList>
            <person name="Kim W."/>
            <person name="Song I."/>
            <person name="Jeong J.-H."/>
            <person name="Kim D."/>
            <person name="Kim S."/>
            <person name="Ryu S."/>
            <person name="Song J.Y."/>
            <person name="Lee S.K."/>
        </authorList>
    </citation>
    <scope>NUCLEOTIDE SEQUENCE [LARGE SCALE GENOMIC DNA]</scope>
    <source>
        <tissue evidence="2">Muscle</tissue>
    </source>
</reference>
<dbReference type="EMBL" id="SRLO01000632">
    <property type="protein sequence ID" value="TNN50046.1"/>
    <property type="molecule type" value="Genomic_DNA"/>
</dbReference>
<protein>
    <submittedName>
        <fullName evidence="2">Uncharacterized protein</fullName>
    </submittedName>
</protein>
<feature type="compositionally biased region" description="Low complexity" evidence="1">
    <location>
        <begin position="205"/>
        <end position="217"/>
    </location>
</feature>
<evidence type="ECO:0000313" key="2">
    <source>
        <dbReference type="EMBL" id="TNN50046.1"/>
    </source>
</evidence>
<feature type="region of interest" description="Disordered" evidence="1">
    <location>
        <begin position="112"/>
        <end position="136"/>
    </location>
</feature>
<proteinExistence type="predicted"/>
<sequence>MNDTGLLQSSTHETRTHRGLWEHVTPHRHTCTVTVLPLTDPTYEHTQRHDVNLPCHGVSELLEERLVRAALLTPETTLKHHLDFGPGHGSTYLQLKYVFSGSGTTPAVAMPCRRRGGSRGRAERNESKRVANKDGPCREESCGRLRGEELFSMIAAQSSQLRAAIVSELDTPGRLQEPLAYRRFCQRGGAFLLAHHFTDSMEECPASPTLAATPSTTKQPQNK</sequence>
<organism evidence="2 3">
    <name type="scientific">Liparis tanakae</name>
    <name type="common">Tanaka's snailfish</name>
    <dbReference type="NCBI Taxonomy" id="230148"/>
    <lineage>
        <taxon>Eukaryota</taxon>
        <taxon>Metazoa</taxon>
        <taxon>Chordata</taxon>
        <taxon>Craniata</taxon>
        <taxon>Vertebrata</taxon>
        <taxon>Euteleostomi</taxon>
        <taxon>Actinopterygii</taxon>
        <taxon>Neopterygii</taxon>
        <taxon>Teleostei</taxon>
        <taxon>Neoteleostei</taxon>
        <taxon>Acanthomorphata</taxon>
        <taxon>Eupercaria</taxon>
        <taxon>Perciformes</taxon>
        <taxon>Cottioidei</taxon>
        <taxon>Cottales</taxon>
        <taxon>Liparidae</taxon>
        <taxon>Liparis</taxon>
    </lineage>
</organism>
<keyword evidence="3" id="KW-1185">Reference proteome</keyword>
<accession>A0A4Z2G919</accession>